<dbReference type="EMBL" id="JAIQCV010000006">
    <property type="protein sequence ID" value="KAH1089566.1"/>
    <property type="molecule type" value="Genomic_DNA"/>
</dbReference>
<reference evidence="2 3" key="1">
    <citation type="journal article" date="2021" name="Plant Biotechnol. J.">
        <title>Multi-omics assisted identification of the key and species-specific regulatory components of drought-tolerant mechanisms in Gossypium stocksii.</title>
        <authorList>
            <person name="Yu D."/>
            <person name="Ke L."/>
            <person name="Zhang D."/>
            <person name="Wu Y."/>
            <person name="Sun Y."/>
            <person name="Mei J."/>
            <person name="Sun J."/>
            <person name="Sun Y."/>
        </authorList>
    </citation>
    <scope>NUCLEOTIDE SEQUENCE [LARGE SCALE GENOMIC DNA]</scope>
    <source>
        <strain evidence="3">cv. E1</strain>
        <tissue evidence="2">Leaf</tissue>
    </source>
</reference>
<feature type="transmembrane region" description="Helical" evidence="1">
    <location>
        <begin position="12"/>
        <end position="30"/>
    </location>
</feature>
<feature type="transmembrane region" description="Helical" evidence="1">
    <location>
        <begin position="77"/>
        <end position="100"/>
    </location>
</feature>
<feature type="transmembrane region" description="Helical" evidence="1">
    <location>
        <begin position="51"/>
        <end position="71"/>
    </location>
</feature>
<keyword evidence="1" id="KW-1133">Transmembrane helix</keyword>
<sequence length="123" mass="13453">MAILFSTNHLSFARLNFHASYGFGFLAYLLSSQNTEGALIPASFTGKVTEFRIIVIAIIMTFVTAYSALVIGDNSTIARSCTICSVITMVLGLSALFYVFPPYLFRILDSACIEAVIQCNYVV</sequence>
<comment type="caution">
    <text evidence="2">The sequence shown here is derived from an EMBL/GenBank/DDBJ whole genome shotgun (WGS) entry which is preliminary data.</text>
</comment>
<dbReference type="Proteomes" id="UP000828251">
    <property type="component" value="Unassembled WGS sequence"/>
</dbReference>
<keyword evidence="3" id="KW-1185">Reference proteome</keyword>
<evidence type="ECO:0000256" key="1">
    <source>
        <dbReference type="SAM" id="Phobius"/>
    </source>
</evidence>
<organism evidence="2 3">
    <name type="scientific">Gossypium stocksii</name>
    <dbReference type="NCBI Taxonomy" id="47602"/>
    <lineage>
        <taxon>Eukaryota</taxon>
        <taxon>Viridiplantae</taxon>
        <taxon>Streptophyta</taxon>
        <taxon>Embryophyta</taxon>
        <taxon>Tracheophyta</taxon>
        <taxon>Spermatophyta</taxon>
        <taxon>Magnoliopsida</taxon>
        <taxon>eudicotyledons</taxon>
        <taxon>Gunneridae</taxon>
        <taxon>Pentapetalae</taxon>
        <taxon>rosids</taxon>
        <taxon>malvids</taxon>
        <taxon>Malvales</taxon>
        <taxon>Malvaceae</taxon>
        <taxon>Malvoideae</taxon>
        <taxon>Gossypium</taxon>
    </lineage>
</organism>
<accession>A0A9D3VKY8</accession>
<keyword evidence="1" id="KW-0472">Membrane</keyword>
<name>A0A9D3VKY8_9ROSI</name>
<gene>
    <name evidence="2" type="ORF">J1N35_016823</name>
</gene>
<proteinExistence type="predicted"/>
<dbReference type="AlphaFoldDB" id="A0A9D3VKY8"/>
<evidence type="ECO:0000313" key="2">
    <source>
        <dbReference type="EMBL" id="KAH1089566.1"/>
    </source>
</evidence>
<evidence type="ECO:0000313" key="3">
    <source>
        <dbReference type="Proteomes" id="UP000828251"/>
    </source>
</evidence>
<keyword evidence="1" id="KW-0812">Transmembrane</keyword>
<protein>
    <submittedName>
        <fullName evidence="2">Uncharacterized protein</fullName>
    </submittedName>
</protein>